<dbReference type="OrthoDB" id="714416at2"/>
<dbReference type="KEGG" id="dpb:BABL1_gene_971"/>
<gene>
    <name evidence="2" type="ORF">BABL1_gene_971</name>
</gene>
<dbReference type="AlphaFoldDB" id="V6DFA7"/>
<dbReference type="EMBL" id="HG793133">
    <property type="protein sequence ID" value="CDK30277.1"/>
    <property type="molecule type" value="Genomic_DNA"/>
</dbReference>
<keyword evidence="3" id="KW-1185">Reference proteome</keyword>
<name>V6DFA7_9BACT</name>
<dbReference type="RefSeq" id="WP_023791192.1">
    <property type="nucleotide sequence ID" value="NC_023003.1"/>
</dbReference>
<evidence type="ECO:0000313" key="2">
    <source>
        <dbReference type="EMBL" id="CDK30277.1"/>
    </source>
</evidence>
<dbReference type="Proteomes" id="UP000018769">
    <property type="component" value="Chromosome I"/>
</dbReference>
<evidence type="ECO:0008006" key="4">
    <source>
        <dbReference type="Google" id="ProtNLM"/>
    </source>
</evidence>
<dbReference type="STRING" id="673862.BABL1_gene_971"/>
<reference evidence="2 3" key="1">
    <citation type="journal article" date="2015" name="Biol. Direct">
        <title>Babela massiliensis, a representative of a widespread bacterial phylum with unusual adaptations to parasitism in amoebae.</title>
        <authorList>
            <person name="Pagnier I."/>
            <person name="Yutin N."/>
            <person name="Croce O."/>
            <person name="Makarova K.S."/>
            <person name="Wolf Y.I."/>
            <person name="Benamar S."/>
            <person name="Raoult D."/>
            <person name="Koonin E.V."/>
            <person name="La Scola B."/>
        </authorList>
    </citation>
    <scope>NUCLEOTIDE SEQUENCE [LARGE SCALE GENOMIC DNA]</scope>
    <source>
        <strain evidence="3">BABL1</strain>
    </source>
</reference>
<proteinExistence type="predicted"/>
<dbReference type="HOGENOM" id="CLU_1313520_0_0_7"/>
<organism evidence="2 3">
    <name type="scientific">Candidatus Babela massiliensis</name>
    <dbReference type="NCBI Taxonomy" id="673862"/>
    <lineage>
        <taxon>Bacteria</taxon>
        <taxon>Candidatus Babelota</taxon>
        <taxon>Candidatus Babeliae</taxon>
        <taxon>Candidatus Babeliales</taxon>
        <taxon>Candidatus Babeliaceae</taxon>
        <taxon>Candidatus Babela</taxon>
    </lineage>
</organism>
<protein>
    <recommendedName>
        <fullName evidence="4">Secreted protein</fullName>
    </recommendedName>
</protein>
<accession>V6DFA7</accession>
<feature type="chain" id="PRO_5004744511" description="Secreted protein" evidence="1">
    <location>
        <begin position="22"/>
        <end position="209"/>
    </location>
</feature>
<feature type="signal peptide" evidence="1">
    <location>
        <begin position="1"/>
        <end position="21"/>
    </location>
</feature>
<evidence type="ECO:0000256" key="1">
    <source>
        <dbReference type="SAM" id="SignalP"/>
    </source>
</evidence>
<evidence type="ECO:0000313" key="3">
    <source>
        <dbReference type="Proteomes" id="UP000018769"/>
    </source>
</evidence>
<keyword evidence="1" id="KW-0732">Signal</keyword>
<sequence length="209" mass="24546">MLCKNLFIYFLFFTLSLNIIASQNCDKDNEELVEVEFNANEDNIFSLEKALEDSEVREFYDSLSEKERNDFVELIQVLNIKSQDILIKLVEVMQKHKIILNRYKDLVNIDNLKVSISFYGDTLESKRCLRSFNIQDFCQNFDSEEERVAFKEFYLDLQSCFEEGVDIIAQVFNLFEDLKNKYKNYINQNLVISVGCEEDSVLPIAIVSM</sequence>